<reference evidence="9 10" key="1">
    <citation type="journal article" date="2020" name="Biotechnol. Biofuels">
        <title>New insights from the biogas microbiome by comprehensive genome-resolved metagenomics of nearly 1600 species originating from multiple anaerobic digesters.</title>
        <authorList>
            <person name="Campanaro S."/>
            <person name="Treu L."/>
            <person name="Rodriguez-R L.M."/>
            <person name="Kovalovszki A."/>
            <person name="Ziels R.M."/>
            <person name="Maus I."/>
            <person name="Zhu X."/>
            <person name="Kougias P.G."/>
            <person name="Basile A."/>
            <person name="Luo G."/>
            <person name="Schluter A."/>
            <person name="Konstantinidis K.T."/>
            <person name="Angelidaki I."/>
        </authorList>
    </citation>
    <scope>NUCLEOTIDE SEQUENCE [LARGE SCALE GENOMIC DNA]</scope>
    <source>
        <strain evidence="9">AS27yjCOA_65</strain>
    </source>
</reference>
<dbReference type="InterPro" id="IPR001576">
    <property type="entry name" value="Phosphoglycerate_kinase"/>
</dbReference>
<dbReference type="EMBL" id="JAAZON010000230">
    <property type="protein sequence ID" value="NMC62605.1"/>
    <property type="molecule type" value="Genomic_DNA"/>
</dbReference>
<dbReference type="EC" id="2.7.2.3" evidence="2 8"/>
<keyword evidence="5 8" id="KW-0418">Kinase</keyword>
<dbReference type="GO" id="GO:0043531">
    <property type="term" value="F:ADP binding"/>
    <property type="evidence" value="ECO:0007669"/>
    <property type="project" value="TreeGrafter"/>
</dbReference>
<sequence>MERLKYLSDIDVKGKRVLIALDIPSIGNLGKDSYEAQRLKQSFSSVSQLLKDGASVVILPHSRAKVADNPLSLAQSIRSFSSLLGSDISFFPNLGNPDNDQAIKTIKPGQVAMLENLFMFPGEESNDPSFAVYLSQFGEIFVNDAFESSAMPYASMQNLPSLFQVKAAGLNIENEYKAFEALIFKTKRPLLCIFGGLKFSSKIDLMFSLAQRADKMIITGGLANTFLAAQGLQVGRSVFEKDLIGRALELLGILARRDCKVYLPVDFIVAPSLGAAAFARPVPSLEIPADTMALDIGPASIALFQEVIKYSDSTFWYGSAGASETEEFSKGSQSIVEAVSASTGYKVACGKSVERAIAELELSHKFDLISSSSSSFTVLCQGRTLSGLRALSEK</sequence>
<dbReference type="InterPro" id="IPR036043">
    <property type="entry name" value="Phosphoglycerate_kinase_sf"/>
</dbReference>
<dbReference type="PIRSF" id="PIRSF000724">
    <property type="entry name" value="Pgk"/>
    <property type="match status" value="1"/>
</dbReference>
<dbReference type="GO" id="GO:0006094">
    <property type="term" value="P:gluconeogenesis"/>
    <property type="evidence" value="ECO:0007669"/>
    <property type="project" value="TreeGrafter"/>
</dbReference>
<dbReference type="InterPro" id="IPR015824">
    <property type="entry name" value="Phosphoglycerate_kinase_N"/>
</dbReference>
<comment type="catalytic activity">
    <reaction evidence="1 8">
        <text>(2R)-3-phosphoglycerate + ATP = (2R)-3-phospho-glyceroyl phosphate + ADP</text>
        <dbReference type="Rhea" id="RHEA:14801"/>
        <dbReference type="ChEBI" id="CHEBI:30616"/>
        <dbReference type="ChEBI" id="CHEBI:57604"/>
        <dbReference type="ChEBI" id="CHEBI:58272"/>
        <dbReference type="ChEBI" id="CHEBI:456216"/>
        <dbReference type="EC" id="2.7.2.3"/>
    </reaction>
</comment>
<name>A0A7X9IJG5_9DELT</name>
<dbReference type="GO" id="GO:0006096">
    <property type="term" value="P:glycolytic process"/>
    <property type="evidence" value="ECO:0007669"/>
    <property type="project" value="InterPro"/>
</dbReference>
<evidence type="ECO:0000313" key="9">
    <source>
        <dbReference type="EMBL" id="NMC62605.1"/>
    </source>
</evidence>
<evidence type="ECO:0000256" key="1">
    <source>
        <dbReference type="ARBA" id="ARBA00000642"/>
    </source>
</evidence>
<evidence type="ECO:0000256" key="2">
    <source>
        <dbReference type="ARBA" id="ARBA00013061"/>
    </source>
</evidence>
<dbReference type="Gene3D" id="3.40.50.1260">
    <property type="entry name" value="Phosphoglycerate kinase, N-terminal domain"/>
    <property type="match status" value="2"/>
</dbReference>
<dbReference type="GO" id="GO:0005524">
    <property type="term" value="F:ATP binding"/>
    <property type="evidence" value="ECO:0007669"/>
    <property type="project" value="UniProtKB-KW"/>
</dbReference>
<keyword evidence="4" id="KW-0547">Nucleotide-binding</keyword>
<evidence type="ECO:0000256" key="7">
    <source>
        <dbReference type="PIRSR" id="PIRSR000724-2"/>
    </source>
</evidence>
<dbReference type="GO" id="GO:0005829">
    <property type="term" value="C:cytosol"/>
    <property type="evidence" value="ECO:0007669"/>
    <property type="project" value="TreeGrafter"/>
</dbReference>
<evidence type="ECO:0000256" key="6">
    <source>
        <dbReference type="ARBA" id="ARBA00022840"/>
    </source>
</evidence>
<comment type="caution">
    <text evidence="9">The sequence shown here is derived from an EMBL/GenBank/DDBJ whole genome shotgun (WGS) entry which is preliminary data.</text>
</comment>
<evidence type="ECO:0000256" key="8">
    <source>
        <dbReference type="RuleBase" id="RU000532"/>
    </source>
</evidence>
<evidence type="ECO:0000313" key="10">
    <source>
        <dbReference type="Proteomes" id="UP000524246"/>
    </source>
</evidence>
<dbReference type="Proteomes" id="UP000524246">
    <property type="component" value="Unassembled WGS sequence"/>
</dbReference>
<dbReference type="AlphaFoldDB" id="A0A7X9IJG5"/>
<accession>A0A7X9IJG5</accession>
<keyword evidence="6 7" id="KW-0067">ATP-binding</keyword>
<dbReference type="SUPFAM" id="SSF53748">
    <property type="entry name" value="Phosphoglycerate kinase"/>
    <property type="match status" value="1"/>
</dbReference>
<dbReference type="PANTHER" id="PTHR11406:SF23">
    <property type="entry name" value="PHOSPHOGLYCERATE KINASE 1, CHLOROPLASTIC-RELATED"/>
    <property type="match status" value="1"/>
</dbReference>
<comment type="similarity">
    <text evidence="8">Belongs to the phosphoglycerate kinase family.</text>
</comment>
<organism evidence="9 10">
    <name type="scientific">SAR324 cluster bacterium</name>
    <dbReference type="NCBI Taxonomy" id="2024889"/>
    <lineage>
        <taxon>Bacteria</taxon>
        <taxon>Deltaproteobacteria</taxon>
        <taxon>SAR324 cluster</taxon>
    </lineage>
</organism>
<gene>
    <name evidence="9" type="ORF">GYA55_05485</name>
</gene>
<feature type="binding site" evidence="7">
    <location>
        <position position="324"/>
    </location>
    <ligand>
        <name>ATP</name>
        <dbReference type="ChEBI" id="CHEBI:30616"/>
    </ligand>
</feature>
<evidence type="ECO:0000256" key="5">
    <source>
        <dbReference type="ARBA" id="ARBA00022777"/>
    </source>
</evidence>
<evidence type="ECO:0000256" key="4">
    <source>
        <dbReference type="ARBA" id="ARBA00022741"/>
    </source>
</evidence>
<dbReference type="Pfam" id="PF00162">
    <property type="entry name" value="PGK"/>
    <property type="match status" value="1"/>
</dbReference>
<feature type="binding site" evidence="7">
    <location>
        <position position="202"/>
    </location>
    <ligand>
        <name>ATP</name>
        <dbReference type="ChEBI" id="CHEBI:30616"/>
    </ligand>
</feature>
<dbReference type="PRINTS" id="PR00477">
    <property type="entry name" value="PHGLYCKINASE"/>
</dbReference>
<protein>
    <recommendedName>
        <fullName evidence="2 8">Phosphoglycerate kinase</fullName>
        <ecNumber evidence="2 8">2.7.2.3</ecNumber>
    </recommendedName>
</protein>
<dbReference type="GO" id="GO:0004618">
    <property type="term" value="F:phosphoglycerate kinase activity"/>
    <property type="evidence" value="ECO:0007669"/>
    <property type="project" value="UniProtKB-EC"/>
</dbReference>
<dbReference type="PANTHER" id="PTHR11406">
    <property type="entry name" value="PHOSPHOGLYCERATE KINASE"/>
    <property type="match status" value="1"/>
</dbReference>
<proteinExistence type="inferred from homology"/>
<evidence type="ECO:0000256" key="3">
    <source>
        <dbReference type="ARBA" id="ARBA00022679"/>
    </source>
</evidence>
<keyword evidence="3 8" id="KW-0808">Transferase</keyword>